<feature type="transmembrane region" description="Helical" evidence="8">
    <location>
        <begin position="137"/>
        <end position="156"/>
    </location>
</feature>
<evidence type="ECO:0000256" key="5">
    <source>
        <dbReference type="ARBA" id="ARBA00022989"/>
    </source>
</evidence>
<dbReference type="Proteomes" id="UP000183508">
    <property type="component" value="Unassembled WGS sequence"/>
</dbReference>
<dbReference type="CDD" id="cd06261">
    <property type="entry name" value="TM_PBP2"/>
    <property type="match status" value="1"/>
</dbReference>
<dbReference type="EMBL" id="FPBV01000008">
    <property type="protein sequence ID" value="SFU79077.1"/>
    <property type="molecule type" value="Genomic_DNA"/>
</dbReference>
<dbReference type="Pfam" id="PF12911">
    <property type="entry name" value="OppC_N"/>
    <property type="match status" value="1"/>
</dbReference>
<dbReference type="PANTHER" id="PTHR43386">
    <property type="entry name" value="OLIGOPEPTIDE TRANSPORT SYSTEM PERMEASE PROTEIN APPC"/>
    <property type="match status" value="1"/>
</dbReference>
<dbReference type="GO" id="GO:0005886">
    <property type="term" value="C:plasma membrane"/>
    <property type="evidence" value="ECO:0007669"/>
    <property type="project" value="UniProtKB-SubCell"/>
</dbReference>
<dbReference type="PROSITE" id="PS50928">
    <property type="entry name" value="ABC_TM1"/>
    <property type="match status" value="1"/>
</dbReference>
<dbReference type="PANTHER" id="PTHR43386:SF1">
    <property type="entry name" value="D,D-DIPEPTIDE TRANSPORT SYSTEM PERMEASE PROTEIN DDPC-RELATED"/>
    <property type="match status" value="1"/>
</dbReference>
<dbReference type="NCBIfam" id="NF045474">
    <property type="entry name" value="Opp2C"/>
    <property type="match status" value="1"/>
</dbReference>
<keyword evidence="4 8" id="KW-0812">Transmembrane</keyword>
<gene>
    <name evidence="10" type="ORF">SAMN05421543_10863</name>
</gene>
<accession>A0A1I7J1Q6</accession>
<sequence>MNANGQTADVPVEAVLRTPPKRSVWVDAWKRLKRQRAAMVGGSLVALFIVIGLLAPVLAPYDPTAQDLSHHLQPASAQHWLGTDEAGRDELSRLLYGARISLTIGFFSVVSSLIVGALLGLVAGFFGGWADVLISRVFDVMLAFPSILLAIAIVAILGPGLFNALLAVAIINVPTYGRLIRSRVLSVKQEEYVLACRALGMSNARLLFRHVLPNSWAPLIVQATLGIGTAILDAAALGFLGLGAQPPSPEWGKMLSDAKDYISNAPWIVAAPGIAIALSVLGFNLFGDGLRDALDPKMK</sequence>
<comment type="similarity">
    <text evidence="7">Belongs to the binding-protein-dependent transport system permease family. OppBC subfamily.</text>
</comment>
<organism evidence="10 11">
    <name type="scientific">Alicyclobacillus macrosporangiidus</name>
    <dbReference type="NCBI Taxonomy" id="392015"/>
    <lineage>
        <taxon>Bacteria</taxon>
        <taxon>Bacillati</taxon>
        <taxon>Bacillota</taxon>
        <taxon>Bacilli</taxon>
        <taxon>Bacillales</taxon>
        <taxon>Alicyclobacillaceae</taxon>
        <taxon>Alicyclobacillus</taxon>
    </lineage>
</organism>
<keyword evidence="2 8" id="KW-0813">Transport</keyword>
<dbReference type="OrthoDB" id="2514at2"/>
<dbReference type="RefSeq" id="WP_074951754.1">
    <property type="nucleotide sequence ID" value="NZ_FPBV01000008.1"/>
</dbReference>
<dbReference type="SUPFAM" id="SSF161098">
    <property type="entry name" value="MetI-like"/>
    <property type="match status" value="1"/>
</dbReference>
<dbReference type="InterPro" id="IPR050366">
    <property type="entry name" value="BP-dependent_transpt_permease"/>
</dbReference>
<dbReference type="eggNOG" id="COG1173">
    <property type="taxonomic scope" value="Bacteria"/>
</dbReference>
<evidence type="ECO:0000256" key="8">
    <source>
        <dbReference type="RuleBase" id="RU363032"/>
    </source>
</evidence>
<dbReference type="STRING" id="392015.SAMN05421543_10863"/>
<proteinExistence type="inferred from homology"/>
<keyword evidence="3" id="KW-1003">Cell membrane</keyword>
<evidence type="ECO:0000313" key="10">
    <source>
        <dbReference type="EMBL" id="SFU79077.1"/>
    </source>
</evidence>
<dbReference type="InterPro" id="IPR035906">
    <property type="entry name" value="MetI-like_sf"/>
</dbReference>
<feature type="transmembrane region" description="Helical" evidence="8">
    <location>
        <begin position="37"/>
        <end position="59"/>
    </location>
</feature>
<feature type="transmembrane region" description="Helical" evidence="8">
    <location>
        <begin position="162"/>
        <end position="180"/>
    </location>
</feature>
<reference evidence="11" key="1">
    <citation type="submission" date="2016-10" db="EMBL/GenBank/DDBJ databases">
        <authorList>
            <person name="Varghese N."/>
        </authorList>
    </citation>
    <scope>NUCLEOTIDE SEQUENCE [LARGE SCALE GENOMIC DNA]</scope>
    <source>
        <strain evidence="11">DSM 17980</strain>
    </source>
</reference>
<keyword evidence="11" id="KW-1185">Reference proteome</keyword>
<feature type="domain" description="ABC transmembrane type-1" evidence="9">
    <location>
        <begin position="98"/>
        <end position="287"/>
    </location>
</feature>
<keyword evidence="6 8" id="KW-0472">Membrane</keyword>
<feature type="transmembrane region" description="Helical" evidence="8">
    <location>
        <begin position="220"/>
        <end position="244"/>
    </location>
</feature>
<name>A0A1I7J1Q6_9BACL</name>
<evidence type="ECO:0000256" key="6">
    <source>
        <dbReference type="ARBA" id="ARBA00023136"/>
    </source>
</evidence>
<evidence type="ECO:0000313" key="11">
    <source>
        <dbReference type="Proteomes" id="UP000183508"/>
    </source>
</evidence>
<dbReference type="InterPro" id="IPR025966">
    <property type="entry name" value="OppC_N"/>
</dbReference>
<feature type="transmembrane region" description="Helical" evidence="8">
    <location>
        <begin position="100"/>
        <end position="125"/>
    </location>
</feature>
<dbReference type="Pfam" id="PF00528">
    <property type="entry name" value="BPD_transp_1"/>
    <property type="match status" value="1"/>
</dbReference>
<evidence type="ECO:0000256" key="7">
    <source>
        <dbReference type="ARBA" id="ARBA00024202"/>
    </source>
</evidence>
<dbReference type="GO" id="GO:0055085">
    <property type="term" value="P:transmembrane transport"/>
    <property type="evidence" value="ECO:0007669"/>
    <property type="project" value="InterPro"/>
</dbReference>
<dbReference type="InterPro" id="IPR053385">
    <property type="entry name" value="ABC_transport_permease"/>
</dbReference>
<evidence type="ECO:0000259" key="9">
    <source>
        <dbReference type="PROSITE" id="PS50928"/>
    </source>
</evidence>
<dbReference type="InterPro" id="IPR000515">
    <property type="entry name" value="MetI-like"/>
</dbReference>
<evidence type="ECO:0000256" key="3">
    <source>
        <dbReference type="ARBA" id="ARBA00022475"/>
    </source>
</evidence>
<protein>
    <submittedName>
        <fullName evidence="10">Peptide/nickel transport system permease protein</fullName>
    </submittedName>
</protein>
<evidence type="ECO:0000256" key="4">
    <source>
        <dbReference type="ARBA" id="ARBA00022692"/>
    </source>
</evidence>
<comment type="subcellular location">
    <subcellularLocation>
        <location evidence="1 8">Cell membrane</location>
        <topology evidence="1 8">Multi-pass membrane protein</topology>
    </subcellularLocation>
</comment>
<evidence type="ECO:0000256" key="1">
    <source>
        <dbReference type="ARBA" id="ARBA00004651"/>
    </source>
</evidence>
<dbReference type="Gene3D" id="1.10.3720.10">
    <property type="entry name" value="MetI-like"/>
    <property type="match status" value="1"/>
</dbReference>
<dbReference type="AlphaFoldDB" id="A0A1I7J1Q6"/>
<evidence type="ECO:0000256" key="2">
    <source>
        <dbReference type="ARBA" id="ARBA00022448"/>
    </source>
</evidence>
<keyword evidence="5 8" id="KW-1133">Transmembrane helix</keyword>
<feature type="transmembrane region" description="Helical" evidence="8">
    <location>
        <begin position="265"/>
        <end position="286"/>
    </location>
</feature>